<keyword evidence="4 10" id="KW-0547">Nucleotide-binding</keyword>
<keyword evidence="3" id="KW-0540">Nuclease</keyword>
<protein>
    <recommendedName>
        <fullName evidence="10">Type I restriction enzyme endonuclease subunit</fullName>
        <shortName evidence="10">R protein</shortName>
        <ecNumber evidence="10">3.1.21.3</ecNumber>
    </recommendedName>
</protein>
<dbReference type="RefSeq" id="WP_013450034.1">
    <property type="nucleotide sequence ID" value="NC_014756.1"/>
</dbReference>
<evidence type="ECO:0000256" key="2">
    <source>
        <dbReference type="ARBA" id="ARBA00008598"/>
    </source>
</evidence>
<keyword evidence="12" id="KW-0614">Plasmid</keyword>
<evidence type="ECO:0000256" key="8">
    <source>
        <dbReference type="ARBA" id="ARBA00022840"/>
    </source>
</evidence>
<evidence type="ECO:0000256" key="10">
    <source>
        <dbReference type="RuleBase" id="RU364115"/>
    </source>
</evidence>
<dbReference type="SUPFAM" id="SSF52540">
    <property type="entry name" value="P-loop containing nucleoside triphosphate hydrolases"/>
    <property type="match status" value="2"/>
</dbReference>
<dbReference type="InterPro" id="IPR014001">
    <property type="entry name" value="Helicase_ATP-bd"/>
</dbReference>
<keyword evidence="9 10" id="KW-0238">DNA-binding</keyword>
<keyword evidence="7 10" id="KW-0378">Hydrolase</keyword>
<dbReference type="NCBIfam" id="TIGR00348">
    <property type="entry name" value="hsdR"/>
    <property type="match status" value="1"/>
</dbReference>
<dbReference type="Gene3D" id="3.40.50.300">
    <property type="entry name" value="P-loop containing nucleotide triphosphate hydrolases"/>
    <property type="match status" value="2"/>
</dbReference>
<accession>E4U407</accession>
<dbReference type="SMART" id="SM00487">
    <property type="entry name" value="DEXDc"/>
    <property type="match status" value="1"/>
</dbReference>
<organism evidence="12 13">
    <name type="scientific">Sulfuricurvum kujiense (strain ATCC BAA-921 / DSM 16994 / JCM 11577 / YK-1)</name>
    <dbReference type="NCBI Taxonomy" id="709032"/>
    <lineage>
        <taxon>Bacteria</taxon>
        <taxon>Pseudomonadati</taxon>
        <taxon>Campylobacterota</taxon>
        <taxon>Epsilonproteobacteria</taxon>
        <taxon>Campylobacterales</taxon>
        <taxon>Sulfurimonadaceae</taxon>
        <taxon>Sulfuricurvum</taxon>
    </lineage>
</organism>
<dbReference type="CDD" id="cd22332">
    <property type="entry name" value="HsdR_N"/>
    <property type="match status" value="1"/>
</dbReference>
<evidence type="ECO:0000256" key="4">
    <source>
        <dbReference type="ARBA" id="ARBA00022741"/>
    </source>
</evidence>
<dbReference type="GO" id="GO:0009035">
    <property type="term" value="F:type I site-specific deoxyribonuclease activity"/>
    <property type="evidence" value="ECO:0007669"/>
    <property type="project" value="UniProtKB-EC"/>
</dbReference>
<dbReference type="HOGENOM" id="CLU_005762_1_1_7"/>
<dbReference type="Proteomes" id="UP000008721">
    <property type="component" value="Plasmid pSULKU03"/>
</dbReference>
<evidence type="ECO:0000256" key="7">
    <source>
        <dbReference type="ARBA" id="ARBA00022801"/>
    </source>
</evidence>
<dbReference type="PANTHER" id="PTHR30195">
    <property type="entry name" value="TYPE I SITE-SPECIFIC DEOXYRIBONUCLEASE PROTEIN SUBUNIT M AND R"/>
    <property type="match status" value="1"/>
</dbReference>
<dbReference type="Pfam" id="PF11867">
    <property type="entry name" value="T1RH-like_C"/>
    <property type="match status" value="1"/>
</dbReference>
<comment type="similarity">
    <text evidence="2 10">Belongs to the HsdR family.</text>
</comment>
<geneLocation type="plasmid" evidence="12 13">
    <name>pSULKU03</name>
</geneLocation>
<dbReference type="InterPro" id="IPR055180">
    <property type="entry name" value="HsdR_RecA-like_helicase_dom_2"/>
</dbReference>
<dbReference type="EC" id="3.1.21.3" evidence="10"/>
<evidence type="ECO:0000256" key="6">
    <source>
        <dbReference type="ARBA" id="ARBA00022759"/>
    </source>
</evidence>
<keyword evidence="6" id="KW-0255">Endonuclease</keyword>
<dbReference type="Pfam" id="PF22679">
    <property type="entry name" value="T1R_D3-like"/>
    <property type="match status" value="1"/>
</dbReference>
<dbReference type="AlphaFoldDB" id="E4U407"/>
<dbReference type="OrthoDB" id="9758243at2"/>
<dbReference type="KEGG" id="sku:Sulku_2774"/>
<dbReference type="Pfam" id="PF04313">
    <property type="entry name" value="HSDR_N"/>
    <property type="match status" value="1"/>
</dbReference>
<dbReference type="GO" id="GO:0003677">
    <property type="term" value="F:DNA binding"/>
    <property type="evidence" value="ECO:0007669"/>
    <property type="project" value="UniProtKB-KW"/>
</dbReference>
<comment type="catalytic activity">
    <reaction evidence="1 10">
        <text>Endonucleolytic cleavage of DNA to give random double-stranded fragments with terminal 5'-phosphates, ATP is simultaneously hydrolyzed.</text>
        <dbReference type="EC" id="3.1.21.3"/>
    </reaction>
</comment>
<keyword evidence="5 10" id="KW-0680">Restriction system</keyword>
<dbReference type="InterPro" id="IPR004473">
    <property type="entry name" value="Restrct_endonuc_typeI_HsdR"/>
</dbReference>
<dbReference type="InterPro" id="IPR021810">
    <property type="entry name" value="T1RH-like_C"/>
</dbReference>
<dbReference type="CDD" id="cd18030">
    <property type="entry name" value="DEXHc_RE_I_HsdR"/>
    <property type="match status" value="1"/>
</dbReference>
<name>E4U407_SULKY</name>
<evidence type="ECO:0000256" key="5">
    <source>
        <dbReference type="ARBA" id="ARBA00022747"/>
    </source>
</evidence>
<comment type="subunit">
    <text evidence="10">The type I restriction/modification system is composed of three polypeptides R, M and S.</text>
</comment>
<sequence>MSYTEDSIVEQSALSIFQEMQWQNLNVYKEDFGENGTLGRFNRSEVVLRPRLLHALEKLNPAISKTSLSEAADMIMRDRSAMSPIAANQEVYKIIKDGLKLSVHNDEGESEDVTLRVIDWEQPKENDFLLCSQFWIMGETQPKRADLIGFVNGLPLVFIELKSSHAKLSKAYNENLKDYKSSIPQLFWYNQLIILSNGIASKIGTVSSSWEHFSEWKKIEREDEPRRVSLEVILRGTCEKNRLLDLIENFTLYITKKETVKIVAKYHQFLGVNQSLKGIKHIKEIEGKLGVFWHTQGSGKSFSMTFFAQKIFRKIPGNWTFVIVTDRSDLDDQIYKGFHSAGVLAEECQADSGDDLRRLLSEDHRFVFTLIQKFRAPLGETYPLLSERDDVIVITDEAHRSQYSSMAMNMRSALPKASFIAFTGTPLLSGEERTKEVFGDYVSVYNFSDAVEDGATLPLYYENRVPEVGLKRDDLGDAILELLDEADLSDEQESKMEREFASAYHIITRKERLETIAHDIVEHFMGREYMGKAMTVSIDKPTAIKMYDLVQIAWKAKIEQLEAESKTARGSVLSKLQNDIEYMRQTDMAVVVSGGAGEEDRLRSRGVEIAPHRYRMEHERLDEKFKDPDDQLRIVFVCAMWLTGFDAPAVSTLYLDKPLKSHTLMQAIARANRLFPGKPNGQVVDYISIFGALREALGLYGATLDGSKIDLPAIDKERLYEALMVAMSEAKNFLDDQGVSLQAIINATQLEKLRLLDAASEMMQEPSNKETFTSYLRQINRIFKGILPDVRAEAFIAERVAINVIYQQMRLKAGEDIDDEEVMQVLRDRVNLLLDDAIETVEIKSYLPSPVNISQIDFEALMKMLEQMASPTRSEAERLKNIIERKLNVMIEQNSSRLDLKEKFQELVERYNLGAANAEVFFEELKRFIKEELNPEERRAAREELSEEELAIFDLIASGVELTEKERKEVKKVAHDLLETLKLLLVIDWRKKQQTKAKVRLTIEEVLDRLPQKYDEELWPRSVEMVYQHVFDSFGGLRAS</sequence>
<proteinExistence type="inferred from homology"/>
<evidence type="ECO:0000259" key="11">
    <source>
        <dbReference type="PROSITE" id="PS51192"/>
    </source>
</evidence>
<dbReference type="InterPro" id="IPR007409">
    <property type="entry name" value="Restrct_endonuc_type1_HsdR_N"/>
</dbReference>
<dbReference type="InterPro" id="IPR040980">
    <property type="entry name" value="SWI2_SNF2"/>
</dbReference>
<comment type="function">
    <text evidence="10">Subunit R is required for both nuclease and ATPase activities, but not for modification.</text>
</comment>
<evidence type="ECO:0000313" key="13">
    <source>
        <dbReference type="Proteomes" id="UP000008721"/>
    </source>
</evidence>
<dbReference type="CDD" id="cd18800">
    <property type="entry name" value="SF2_C_EcoR124I-like"/>
    <property type="match status" value="1"/>
</dbReference>
<dbReference type="InterPro" id="IPR051268">
    <property type="entry name" value="Type-I_R_enzyme_R_subunit"/>
</dbReference>
<dbReference type="Gene3D" id="3.90.1570.50">
    <property type="match status" value="1"/>
</dbReference>
<dbReference type="Pfam" id="PF18766">
    <property type="entry name" value="SWI2_SNF2"/>
    <property type="match status" value="1"/>
</dbReference>
<feature type="domain" description="Helicase ATP-binding" evidence="11">
    <location>
        <begin position="281"/>
        <end position="444"/>
    </location>
</feature>
<gene>
    <name evidence="12" type="ordered locus">Sulku_2774</name>
</gene>
<dbReference type="PROSITE" id="PS51192">
    <property type="entry name" value="HELICASE_ATP_BIND_1"/>
    <property type="match status" value="1"/>
</dbReference>
<keyword evidence="8 10" id="KW-0067">ATP-binding</keyword>
<reference evidence="12 13" key="1">
    <citation type="journal article" date="2012" name="Stand. Genomic Sci.">
        <title>Complete genome sequence of the sulfur compounds oxidizing chemolithoautotroph Sulfuricurvum kujiense type strain (YK-1(T)).</title>
        <authorList>
            <person name="Han C."/>
            <person name="Kotsyurbenko O."/>
            <person name="Chertkov O."/>
            <person name="Held B."/>
            <person name="Lapidus A."/>
            <person name="Nolan M."/>
            <person name="Lucas S."/>
            <person name="Hammon N."/>
            <person name="Deshpande S."/>
            <person name="Cheng J.F."/>
            <person name="Tapia R."/>
            <person name="Goodwin L.A."/>
            <person name="Pitluck S."/>
            <person name="Liolios K."/>
            <person name="Pagani I."/>
            <person name="Ivanova N."/>
            <person name="Mavromatis K."/>
            <person name="Mikhailova N."/>
            <person name="Pati A."/>
            <person name="Chen A."/>
            <person name="Palaniappan K."/>
            <person name="Land M."/>
            <person name="Hauser L."/>
            <person name="Chang Y.J."/>
            <person name="Jeffries C.D."/>
            <person name="Brambilla E.M."/>
            <person name="Rohde M."/>
            <person name="Spring S."/>
            <person name="Sikorski J."/>
            <person name="Goker M."/>
            <person name="Woyke T."/>
            <person name="Bristow J."/>
            <person name="Eisen J.A."/>
            <person name="Markowitz V."/>
            <person name="Hugenholtz P."/>
            <person name="Kyrpides N.C."/>
            <person name="Klenk H.P."/>
            <person name="Detter J.C."/>
        </authorList>
    </citation>
    <scope>NUCLEOTIDE SEQUENCE [LARGE SCALE GENOMIC DNA]</scope>
    <source>
        <strain evidence="13">ATCC BAA-921 / DSM 16994 / JCM 11577 / YK-1</strain>
    </source>
</reference>
<evidence type="ECO:0000256" key="1">
    <source>
        <dbReference type="ARBA" id="ARBA00000851"/>
    </source>
</evidence>
<dbReference type="REBASE" id="29563">
    <property type="entry name" value="SkuORF2767P"/>
</dbReference>
<dbReference type="GO" id="GO:0009307">
    <property type="term" value="P:DNA restriction-modification system"/>
    <property type="evidence" value="ECO:0007669"/>
    <property type="project" value="UniProtKB-KW"/>
</dbReference>
<evidence type="ECO:0000313" key="12">
    <source>
        <dbReference type="EMBL" id="ADR35423.1"/>
    </source>
</evidence>
<dbReference type="InterPro" id="IPR027417">
    <property type="entry name" value="P-loop_NTPase"/>
</dbReference>
<dbReference type="EMBL" id="CP002358">
    <property type="protein sequence ID" value="ADR35423.1"/>
    <property type="molecule type" value="Genomic_DNA"/>
</dbReference>
<dbReference type="PANTHER" id="PTHR30195:SF15">
    <property type="entry name" value="TYPE I RESTRICTION ENZYME HINDI ENDONUCLEASE SUBUNIT"/>
    <property type="match status" value="1"/>
</dbReference>
<dbReference type="GO" id="GO:0005524">
    <property type="term" value="F:ATP binding"/>
    <property type="evidence" value="ECO:0007669"/>
    <property type="project" value="UniProtKB-KW"/>
</dbReference>
<keyword evidence="13" id="KW-1185">Reference proteome</keyword>
<evidence type="ECO:0000256" key="3">
    <source>
        <dbReference type="ARBA" id="ARBA00022722"/>
    </source>
</evidence>
<evidence type="ECO:0000256" key="9">
    <source>
        <dbReference type="ARBA" id="ARBA00023125"/>
    </source>
</evidence>